<keyword evidence="2" id="KW-0812">Transmembrane</keyword>
<dbReference type="Gene3D" id="1.20.1600.10">
    <property type="entry name" value="Outer membrane efflux proteins (OEP)"/>
    <property type="match status" value="1"/>
</dbReference>
<dbReference type="InterPro" id="IPR003423">
    <property type="entry name" value="OMP_efflux"/>
</dbReference>
<accession>A0ABY4D0J5</accession>
<sequence length="492" mass="53284">MKSFSPTLCAYYFSAALLLALAGCARSPGYKAPNVPTPAAWKAGQDSMVAGLAPTSQPPEAPATLQQAPAAPAWWALFNDPELAAIEQQVVAQNFSLQAAAARVQEAGANLRVANSYRMPLVSLDPQAYRTRLSALRPLPVTVDNGNRNLGVTQTQYYIPLNVSYELDVWGRIRSSVRAASAEADATEAAQRAAHLLLTADAAAYYFGLRGLDTELAVLDSARQGRAQSLQLTQARFKAGVDNEISVRRAETELASVEATFIETRRQRQGFEAALATLAGQPASTFRLVPRPTLLLAPPVPITVPANLLARRPDLREAERQLAAANARIDVARLTRLPTVRLNGFIGSQSAEFNGLTKIDDSYTYYVAGVVSIPIFNGGRNRANQQVAEAQYNGLTAEYKQAALVAFQEVETALANVQQSQQQVAAQQRALRAARQAGQLTAERYRTGLTNYFEIVDADRQSLEAARLLVQAQANQLTYTVQLVRALGGTWE</sequence>
<evidence type="ECO:0000256" key="2">
    <source>
        <dbReference type="RuleBase" id="RU362097"/>
    </source>
</evidence>
<feature type="chain" id="PRO_5044992059" evidence="2">
    <location>
        <begin position="26"/>
        <end position="492"/>
    </location>
</feature>
<dbReference type="PROSITE" id="PS51257">
    <property type="entry name" value="PROKAR_LIPOPROTEIN"/>
    <property type="match status" value="1"/>
</dbReference>
<keyword evidence="2" id="KW-0564">Palmitate</keyword>
<organism evidence="4 5">
    <name type="scientific">Hymenobacter tibetensis</name>
    <dbReference type="NCBI Taxonomy" id="497967"/>
    <lineage>
        <taxon>Bacteria</taxon>
        <taxon>Pseudomonadati</taxon>
        <taxon>Bacteroidota</taxon>
        <taxon>Cytophagia</taxon>
        <taxon>Cytophagales</taxon>
        <taxon>Hymenobacteraceae</taxon>
        <taxon>Hymenobacter</taxon>
    </lineage>
</organism>
<dbReference type="RefSeq" id="WP_243800155.1">
    <property type="nucleotide sequence ID" value="NZ_CP094669.1"/>
</dbReference>
<feature type="signal peptide" evidence="2">
    <location>
        <begin position="1"/>
        <end position="25"/>
    </location>
</feature>
<proteinExistence type="inferred from homology"/>
<name>A0ABY4D0J5_9BACT</name>
<keyword evidence="2" id="KW-1134">Transmembrane beta strand</keyword>
<keyword evidence="2" id="KW-0449">Lipoprotein</keyword>
<comment type="subcellular location">
    <subcellularLocation>
        <location evidence="2">Cell membrane</location>
        <topology evidence="2">Lipid-anchor</topology>
    </subcellularLocation>
</comment>
<evidence type="ECO:0000313" key="5">
    <source>
        <dbReference type="Proteomes" id="UP000831113"/>
    </source>
</evidence>
<comment type="similarity">
    <text evidence="1 2">Belongs to the outer membrane factor (OMF) (TC 1.B.17) family.</text>
</comment>
<dbReference type="Pfam" id="PF02321">
    <property type="entry name" value="OEP"/>
    <property type="match status" value="2"/>
</dbReference>
<dbReference type="Gene3D" id="2.20.200.10">
    <property type="entry name" value="Outer membrane efflux proteins (OEP)"/>
    <property type="match status" value="1"/>
</dbReference>
<reference evidence="4 5" key="1">
    <citation type="submission" date="2022-03" db="EMBL/GenBank/DDBJ databases">
        <title>Hymenobactersp. isolated from the air.</title>
        <authorList>
            <person name="Won M."/>
            <person name="Kwon S.-W."/>
        </authorList>
    </citation>
    <scope>NUCLEOTIDE SEQUENCE [LARGE SCALE GENOMIC DNA]</scope>
    <source>
        <strain evidence="4 5">KACC 21982</strain>
    </source>
</reference>
<dbReference type="InterPro" id="IPR010131">
    <property type="entry name" value="MdtP/NodT-like"/>
</dbReference>
<keyword evidence="3" id="KW-0175">Coiled coil</keyword>
<dbReference type="Proteomes" id="UP000831113">
    <property type="component" value="Chromosome"/>
</dbReference>
<feature type="coiled-coil region" evidence="3">
    <location>
        <begin position="410"/>
        <end position="437"/>
    </location>
</feature>
<keyword evidence="2" id="KW-0732">Signal</keyword>
<dbReference type="EMBL" id="CP094669">
    <property type="protein sequence ID" value="UOG75782.1"/>
    <property type="molecule type" value="Genomic_DNA"/>
</dbReference>
<keyword evidence="5" id="KW-1185">Reference proteome</keyword>
<dbReference type="SUPFAM" id="SSF56954">
    <property type="entry name" value="Outer membrane efflux proteins (OEP)"/>
    <property type="match status" value="1"/>
</dbReference>
<dbReference type="PANTHER" id="PTHR30203:SF33">
    <property type="entry name" value="BLR4455 PROTEIN"/>
    <property type="match status" value="1"/>
</dbReference>
<evidence type="ECO:0000313" key="4">
    <source>
        <dbReference type="EMBL" id="UOG75782.1"/>
    </source>
</evidence>
<gene>
    <name evidence="4" type="ORF">MTX78_04100</name>
</gene>
<keyword evidence="2" id="KW-0472">Membrane</keyword>
<evidence type="ECO:0000256" key="3">
    <source>
        <dbReference type="SAM" id="Coils"/>
    </source>
</evidence>
<dbReference type="PANTHER" id="PTHR30203">
    <property type="entry name" value="OUTER MEMBRANE CATION EFFLUX PROTEIN"/>
    <property type="match status" value="1"/>
</dbReference>
<protein>
    <submittedName>
        <fullName evidence="4">Efflux transporter outer membrane subunit</fullName>
    </submittedName>
</protein>
<dbReference type="NCBIfam" id="TIGR01845">
    <property type="entry name" value="outer_NodT"/>
    <property type="match status" value="1"/>
</dbReference>
<evidence type="ECO:0000256" key="1">
    <source>
        <dbReference type="ARBA" id="ARBA00007613"/>
    </source>
</evidence>